<dbReference type="Gene3D" id="3.40.1350.20">
    <property type="match status" value="1"/>
</dbReference>
<dbReference type="SUPFAM" id="SSF53300">
    <property type="entry name" value="vWA-like"/>
    <property type="match status" value="1"/>
</dbReference>
<comment type="caution">
    <text evidence="2">The sequence shown here is derived from an EMBL/GenBank/DDBJ whole genome shotgun (WGS) entry which is preliminary data.</text>
</comment>
<feature type="domain" description="VWFA" evidence="1">
    <location>
        <begin position="68"/>
        <end position="207"/>
    </location>
</feature>
<reference evidence="2 3" key="1">
    <citation type="submission" date="2014-02" db="EMBL/GenBank/DDBJ databases">
        <title>Kosmotoga genome sequencing.</title>
        <authorList>
            <person name="Pollo S.M."/>
            <person name="Charchuk R."/>
            <person name="Nesbo C.L."/>
        </authorList>
    </citation>
    <scope>NUCLEOTIDE SEQUENCE [LARGE SCALE GENOMIC DNA]</scope>
    <source>
        <strain evidence="2 3">S304</strain>
    </source>
</reference>
<dbReference type="SUPFAM" id="SSF69318">
    <property type="entry name" value="Integrin alpha N-terminal domain"/>
    <property type="match status" value="1"/>
</dbReference>
<protein>
    <recommendedName>
        <fullName evidence="1">VWFA domain-containing protein</fullName>
    </recommendedName>
</protein>
<dbReference type="EMBL" id="JFHK01000004">
    <property type="protein sequence ID" value="OAA31310.1"/>
    <property type="molecule type" value="Genomic_DNA"/>
</dbReference>
<dbReference type="SMART" id="SM00327">
    <property type="entry name" value="VWA"/>
    <property type="match status" value="1"/>
</dbReference>
<dbReference type="OrthoDB" id="9775889at2"/>
<dbReference type="InterPro" id="IPR028994">
    <property type="entry name" value="Integrin_alpha_N"/>
</dbReference>
<proteinExistence type="predicted"/>
<gene>
    <name evidence="2" type="ORF">AT15_07380</name>
</gene>
<dbReference type="InterPro" id="IPR002035">
    <property type="entry name" value="VWF_A"/>
</dbReference>
<dbReference type="CDD" id="cd00198">
    <property type="entry name" value="vWFA"/>
    <property type="match status" value="1"/>
</dbReference>
<evidence type="ECO:0000313" key="2">
    <source>
        <dbReference type="EMBL" id="OAA31310.1"/>
    </source>
</evidence>
<dbReference type="RefSeq" id="WP_068346341.1">
    <property type="nucleotide sequence ID" value="NZ_JFHK01000004.1"/>
</dbReference>
<dbReference type="InterPro" id="IPR036465">
    <property type="entry name" value="vWFA_dom_sf"/>
</dbReference>
<evidence type="ECO:0000313" key="3">
    <source>
        <dbReference type="Proteomes" id="UP000077339"/>
    </source>
</evidence>
<name>A0A182C7N2_9BACT</name>
<accession>A0A182C7N2</accession>
<organism evidence="2 3">
    <name type="scientific">Kosmotoga arenicorallina S304</name>
    <dbReference type="NCBI Taxonomy" id="1453497"/>
    <lineage>
        <taxon>Bacteria</taxon>
        <taxon>Thermotogati</taxon>
        <taxon>Thermotogota</taxon>
        <taxon>Thermotogae</taxon>
        <taxon>Kosmotogales</taxon>
        <taxon>Kosmotogaceae</taxon>
        <taxon>Kosmotoga</taxon>
    </lineage>
</organism>
<dbReference type="PROSITE" id="PS50234">
    <property type="entry name" value="VWFA"/>
    <property type="match status" value="1"/>
</dbReference>
<sequence length="607" mass="67709">MLRRVMIAIFVLLSLVTFSNILELNLSRYPLVSFYVSAESTPTRIIEDGKNVEFWFGKAKEGFVSDLDIVMVLDTSGSMRKVMGFLDDLMAATLDKLNSSGIRVRTGMVTFTDELLKIYPLTTNASNCIAWLQDAIPFGGGDDNELSLDALLEAANFDFDPHARKVILLITNAPPHQQNDGTEYSSLTLQDVQKELSERDFNLIIIGPPIDEFKSFVERARAQFFNINAIWEVEEAFNSALATFFKSYLLEYRTPNFDFEREHIIEVELEDGSKVYTSYLSPEKTNSPPIINSLSVIPPVSFPGEPVRINVQAKDMDGDTLAFRWKLNGQLLEEDQEEITITPEATGTFNVSCEVRDGRTSSIAHTGFRVIEKQKPEIVKTVVEKVIKPEQDRAALDITTIEKQLGITFSSYFTTDINADSSLEIIAGTDSEGLGTLYMFDSKGQPIWHITLSDDSVFWPDDSFRIDSILCGDVNDDGKKEIVALLNHMPWFPSIIAVVSSDGSILGKYFHPGHIQLLKLEDIEGDGIDDIVFAGENAEYNFSVVFGILDGRKPSGQAKPYFGLGVPPAREKFYRLLPEAIGIGSISIIDGKVLFIDETGQEFEISK</sequence>
<dbReference type="Pfam" id="PF00092">
    <property type="entry name" value="VWA"/>
    <property type="match status" value="1"/>
</dbReference>
<dbReference type="Gene3D" id="3.40.50.410">
    <property type="entry name" value="von Willebrand factor, type A domain"/>
    <property type="match status" value="1"/>
</dbReference>
<keyword evidence="3" id="KW-1185">Reference proteome</keyword>
<dbReference type="Proteomes" id="UP000077339">
    <property type="component" value="Unassembled WGS sequence"/>
</dbReference>
<evidence type="ECO:0000259" key="1">
    <source>
        <dbReference type="PROSITE" id="PS50234"/>
    </source>
</evidence>
<dbReference type="PATRIC" id="fig|1453497.3.peg.1471"/>
<dbReference type="AlphaFoldDB" id="A0A182C7N2"/>
<dbReference type="STRING" id="1453497.AT15_07380"/>